<sequence length="230" mass="23499">MEVEPAAGERVKKGAPGGGGDGDGGGLEWELERQFDFEREMMLMAAAAAPGAGPQPQPKPKPQQHRHRPFTADLLQNCDLPPPAKLFGPVPTLQRLESAAGADQKGDAAVVVGGGGGNNNDSLLRALRLSQSRAREAEEKLAAAGASNGELAALLVRDSVALSAHRRWVMMLEAENSLLTSGRGGGADADGDGDARRDGGGGGGLAAWWVALAVCVGIAGVGLALGRLLC</sequence>
<evidence type="ECO:0000256" key="1">
    <source>
        <dbReference type="SAM" id="MobiDB-lite"/>
    </source>
</evidence>
<keyword evidence="2" id="KW-0472">Membrane</keyword>
<gene>
    <name evidence="3" type="ORF">URODEC1_LOCUS65473</name>
</gene>
<dbReference type="PANTHER" id="PTHR33868:SF10">
    <property type="entry name" value="OS08G0483100 PROTEIN"/>
    <property type="match status" value="1"/>
</dbReference>
<accession>A0ABC9BHG1</accession>
<name>A0ABC9BHG1_9POAL</name>
<evidence type="ECO:0000313" key="3">
    <source>
        <dbReference type="EMBL" id="CAL5001585.1"/>
    </source>
</evidence>
<feature type="compositionally biased region" description="Gly residues" evidence="1">
    <location>
        <begin position="15"/>
        <end position="27"/>
    </location>
</feature>
<feature type="region of interest" description="Disordered" evidence="1">
    <location>
        <begin position="1"/>
        <end position="67"/>
    </location>
</feature>
<dbReference type="Proteomes" id="UP001497457">
    <property type="component" value="Chromosome 26rd"/>
</dbReference>
<evidence type="ECO:0000256" key="2">
    <source>
        <dbReference type="SAM" id="Phobius"/>
    </source>
</evidence>
<keyword evidence="2" id="KW-1133">Transmembrane helix</keyword>
<proteinExistence type="predicted"/>
<keyword evidence="2" id="KW-0812">Transmembrane</keyword>
<dbReference type="EMBL" id="OZ075136">
    <property type="protein sequence ID" value="CAL5001585.1"/>
    <property type="molecule type" value="Genomic_DNA"/>
</dbReference>
<organism evidence="3 4">
    <name type="scientific">Urochloa decumbens</name>
    <dbReference type="NCBI Taxonomy" id="240449"/>
    <lineage>
        <taxon>Eukaryota</taxon>
        <taxon>Viridiplantae</taxon>
        <taxon>Streptophyta</taxon>
        <taxon>Embryophyta</taxon>
        <taxon>Tracheophyta</taxon>
        <taxon>Spermatophyta</taxon>
        <taxon>Magnoliopsida</taxon>
        <taxon>Liliopsida</taxon>
        <taxon>Poales</taxon>
        <taxon>Poaceae</taxon>
        <taxon>PACMAD clade</taxon>
        <taxon>Panicoideae</taxon>
        <taxon>Panicodae</taxon>
        <taxon>Paniceae</taxon>
        <taxon>Melinidinae</taxon>
        <taxon>Urochloa</taxon>
    </lineage>
</organism>
<dbReference type="PANTHER" id="PTHR33868">
    <property type="entry name" value="EXPRESSED PROTEIN"/>
    <property type="match status" value="1"/>
</dbReference>
<feature type="transmembrane region" description="Helical" evidence="2">
    <location>
        <begin position="206"/>
        <end position="229"/>
    </location>
</feature>
<protein>
    <submittedName>
        <fullName evidence="3">Uncharacterized protein</fullName>
    </submittedName>
</protein>
<feature type="compositionally biased region" description="Basic and acidic residues" evidence="1">
    <location>
        <begin position="30"/>
        <end position="41"/>
    </location>
</feature>
<reference evidence="3" key="1">
    <citation type="submission" date="2024-10" db="EMBL/GenBank/DDBJ databases">
        <authorList>
            <person name="Ryan C."/>
        </authorList>
    </citation>
    <scope>NUCLEOTIDE SEQUENCE [LARGE SCALE GENOMIC DNA]</scope>
</reference>
<dbReference type="AlphaFoldDB" id="A0ABC9BHG1"/>
<evidence type="ECO:0000313" key="4">
    <source>
        <dbReference type="Proteomes" id="UP001497457"/>
    </source>
</evidence>
<keyword evidence="4" id="KW-1185">Reference proteome</keyword>